<dbReference type="Proteomes" id="UP000294929">
    <property type="component" value="Unassembled WGS sequence"/>
</dbReference>
<comment type="caution">
    <text evidence="1">The sequence shown here is derived from an EMBL/GenBank/DDBJ whole genome shotgun (WGS) entry which is preliminary data.</text>
</comment>
<evidence type="ECO:0000313" key="1">
    <source>
        <dbReference type="EMBL" id="TDK89959.1"/>
    </source>
</evidence>
<accession>A0A4R5WJ29</accession>
<dbReference type="RefSeq" id="WP_133426493.1">
    <property type="nucleotide sequence ID" value="NZ_SDLO01000007.1"/>
</dbReference>
<proteinExistence type="predicted"/>
<protein>
    <submittedName>
        <fullName evidence="1">Uncharacterized protein</fullName>
    </submittedName>
</protein>
<dbReference type="AlphaFoldDB" id="A0A4R5WJ29"/>
<name>A0A4R5WJ29_MYCMU</name>
<dbReference type="EMBL" id="SDLO01000007">
    <property type="protein sequence ID" value="TDK89959.1"/>
    <property type="molecule type" value="Genomic_DNA"/>
</dbReference>
<evidence type="ECO:0000313" key="2">
    <source>
        <dbReference type="Proteomes" id="UP000294929"/>
    </source>
</evidence>
<gene>
    <name evidence="1" type="ORF">EUA03_10265</name>
</gene>
<sequence length="317" mass="35345">MNADQLKDEQLPEIGEACRDWRQGDVFCDGKTFVFDHGWSPQPVGAAYGAVIISQSCDASLPGRERIQIAPVVRLEDEDDLREALSGRRTQYLALPRIGQEFFADLDGITTVMKTALLSYERAPGVETDQEIREFAFSLARRFGRFAYPDEVVECFKPLTEALRSKARKENSPMGKVLADVHSFRVECGDWSTEPYALTLIVILEPARVTSDLDDIGDCPEDLARLGNKATGERIGAYAAYLNRDGLSQTERYFGWQLLADAWARRCEETATARGLTGIVSSVTAQLTSTDEFPMSQYLSTESLDLDYLSDSRKAPQ</sequence>
<organism evidence="1 2">
    <name type="scientific">Mycolicibacterium mucogenicum</name>
    <name type="common">Mycobacterium mucogenicum</name>
    <dbReference type="NCBI Taxonomy" id="56689"/>
    <lineage>
        <taxon>Bacteria</taxon>
        <taxon>Bacillati</taxon>
        <taxon>Actinomycetota</taxon>
        <taxon>Actinomycetes</taxon>
        <taxon>Mycobacteriales</taxon>
        <taxon>Mycobacteriaceae</taxon>
        <taxon>Mycolicibacterium</taxon>
    </lineage>
</organism>
<reference evidence="1 2" key="1">
    <citation type="submission" date="2019-01" db="EMBL/GenBank/DDBJ databases">
        <title>High-quality-draft genome sequences of five non-tuberculosis mycobacteriaceae isolated from a nosocomial environment.</title>
        <authorList>
            <person name="Tiago I."/>
            <person name="Alarico S."/>
            <person name="Pereira S.G."/>
            <person name="Coelho C."/>
            <person name="Maranha A."/>
            <person name="Empadinhas N."/>
        </authorList>
    </citation>
    <scope>NUCLEOTIDE SEQUENCE [LARGE SCALE GENOMIC DNA]</scope>
    <source>
        <strain evidence="1 2">24AIII</strain>
    </source>
</reference>